<dbReference type="KEGG" id="ret:RHE_CH04020"/>
<dbReference type="HOGENOM" id="CLU_3121870_0_0_5"/>
<gene>
    <name evidence="1" type="ordered locus">RHE_CH04020</name>
</gene>
<sequence>MNVCRFAKARCRTRLCFLFGRSEAVAGVPVSLNPNLDRHSLPQAISATKS</sequence>
<organism evidence="1 2">
    <name type="scientific">Rhizobium etli (strain ATCC 51251 / DSM 11541 / JCM 21823 / NBRC 15573 / CFN 42)</name>
    <dbReference type="NCBI Taxonomy" id="347834"/>
    <lineage>
        <taxon>Bacteria</taxon>
        <taxon>Pseudomonadati</taxon>
        <taxon>Pseudomonadota</taxon>
        <taxon>Alphaproteobacteria</taxon>
        <taxon>Hyphomicrobiales</taxon>
        <taxon>Rhizobiaceae</taxon>
        <taxon>Rhizobium/Agrobacterium group</taxon>
        <taxon>Rhizobium</taxon>
    </lineage>
</organism>
<evidence type="ECO:0000313" key="2">
    <source>
        <dbReference type="Proteomes" id="UP000001936"/>
    </source>
</evidence>
<reference evidence="1 2" key="1">
    <citation type="journal article" date="2006" name="Proc. Natl. Acad. Sci. U.S.A.">
        <title>The partitioned Rhizobium etli genome: genetic and metabolic redundancy in seven interacting replicons.</title>
        <authorList>
            <person name="Gonzalez V."/>
            <person name="Santamaria R.I."/>
            <person name="Bustos P."/>
            <person name="Hernandez-Gonzalez I."/>
            <person name="Medrano-Soto A."/>
            <person name="Moreno-Hagelsieb G."/>
            <person name="Janga S.C."/>
            <person name="Ramirez M.A."/>
            <person name="Jimenez-Jacinto V."/>
            <person name="Collado-Vides J."/>
            <person name="Davila G."/>
        </authorList>
    </citation>
    <scope>NUCLEOTIDE SEQUENCE [LARGE SCALE GENOMIC DNA]</scope>
    <source>
        <strain evidence="2">ATCC 51251 / DSM 11541 / JCM 21823 / NBRC 15573 / CFN 42</strain>
    </source>
</reference>
<evidence type="ECO:0000313" key="1">
    <source>
        <dbReference type="EMBL" id="ABC92764.1"/>
    </source>
</evidence>
<dbReference type="AlphaFoldDB" id="Q2K322"/>
<proteinExistence type="predicted"/>
<dbReference type="EMBL" id="CP000133">
    <property type="protein sequence ID" value="ABC92764.1"/>
    <property type="molecule type" value="Genomic_DNA"/>
</dbReference>
<keyword evidence="2" id="KW-1185">Reference proteome</keyword>
<dbReference type="Proteomes" id="UP000001936">
    <property type="component" value="Chromosome"/>
</dbReference>
<accession>Q2K322</accession>
<name>Q2K322_RHIEC</name>
<protein>
    <submittedName>
        <fullName evidence="1">Hypothetical conserved protein</fullName>
    </submittedName>
</protein>